<accession>A0A9D1HII4</accession>
<dbReference type="AlphaFoldDB" id="A0A9D1HII4"/>
<proteinExistence type="inferred from homology"/>
<dbReference type="Gene3D" id="1.10.10.10">
    <property type="entry name" value="Winged helix-like DNA-binding domain superfamily/Winged helix DNA-binding domain"/>
    <property type="match status" value="1"/>
</dbReference>
<dbReference type="GO" id="GO:0003676">
    <property type="term" value="F:nucleic acid binding"/>
    <property type="evidence" value="ECO:0007669"/>
    <property type="project" value="InterPro"/>
</dbReference>
<gene>
    <name evidence="3" type="ORF">IAB63_11285</name>
</gene>
<dbReference type="SUPFAM" id="SSF50249">
    <property type="entry name" value="Nucleic acid-binding proteins"/>
    <property type="match status" value="1"/>
</dbReference>
<dbReference type="PIRSF" id="PIRSF012524">
    <property type="entry name" value="YitL_S1"/>
    <property type="match status" value="1"/>
</dbReference>
<dbReference type="InterPro" id="IPR012340">
    <property type="entry name" value="NA-bd_OB-fold"/>
</dbReference>
<name>A0A9D1HII4_9FIRM</name>
<dbReference type="PANTHER" id="PTHR37296:SF1">
    <property type="entry name" value="CONSERVED VIRULENCE FACTOR B"/>
    <property type="match status" value="1"/>
</dbReference>
<evidence type="ECO:0000313" key="3">
    <source>
        <dbReference type="EMBL" id="HIU03821.1"/>
    </source>
</evidence>
<dbReference type="InterPro" id="IPR039566">
    <property type="entry name" value="CvfB_S1_st"/>
</dbReference>
<protein>
    <submittedName>
        <fullName evidence="3">S1 RNA-binding domain-containing protein</fullName>
    </submittedName>
</protein>
<dbReference type="Pfam" id="PF17783">
    <property type="entry name" value="WHD_CvfB"/>
    <property type="match status" value="1"/>
</dbReference>
<dbReference type="PROSITE" id="PS50126">
    <property type="entry name" value="S1"/>
    <property type="match status" value="1"/>
</dbReference>
<dbReference type="SMART" id="SM00316">
    <property type="entry name" value="S1"/>
    <property type="match status" value="2"/>
</dbReference>
<dbReference type="InterPro" id="IPR040764">
    <property type="entry name" value="CvfB_WH"/>
</dbReference>
<comment type="similarity">
    <text evidence="1">Belongs to the CvfB family.</text>
</comment>
<comment type="caution">
    <text evidence="3">The sequence shown here is derived from an EMBL/GenBank/DDBJ whole genome shotgun (WGS) entry which is preliminary data.</text>
</comment>
<dbReference type="Pfam" id="PF00575">
    <property type="entry name" value="S1"/>
    <property type="match status" value="1"/>
</dbReference>
<dbReference type="PANTHER" id="PTHR37296">
    <property type="entry name" value="CONSERVED VIRULENCE FACTOR B"/>
    <property type="match status" value="1"/>
</dbReference>
<dbReference type="Proteomes" id="UP000824164">
    <property type="component" value="Unassembled WGS sequence"/>
</dbReference>
<reference evidence="3" key="1">
    <citation type="submission" date="2020-10" db="EMBL/GenBank/DDBJ databases">
        <authorList>
            <person name="Gilroy R."/>
        </authorList>
    </citation>
    <scope>NUCLEOTIDE SEQUENCE</scope>
    <source>
        <strain evidence="3">CHK187-14744</strain>
    </source>
</reference>
<evidence type="ECO:0000313" key="4">
    <source>
        <dbReference type="Proteomes" id="UP000824164"/>
    </source>
</evidence>
<dbReference type="InterPro" id="IPR003029">
    <property type="entry name" value="S1_domain"/>
</dbReference>
<dbReference type="InterPro" id="IPR014464">
    <property type="entry name" value="CvfB_fam"/>
</dbReference>
<organism evidence="3 4">
    <name type="scientific">Candidatus Onthocola gallistercoris</name>
    <dbReference type="NCBI Taxonomy" id="2840876"/>
    <lineage>
        <taxon>Bacteria</taxon>
        <taxon>Bacillati</taxon>
        <taxon>Bacillota</taxon>
        <taxon>Bacilli</taxon>
        <taxon>Candidatus Onthocola</taxon>
    </lineage>
</organism>
<evidence type="ECO:0000256" key="1">
    <source>
        <dbReference type="PIRNR" id="PIRNR012524"/>
    </source>
</evidence>
<feature type="domain" description="S1 motif" evidence="2">
    <location>
        <begin position="143"/>
        <end position="204"/>
    </location>
</feature>
<dbReference type="InterPro" id="IPR036388">
    <property type="entry name" value="WH-like_DNA-bd_sf"/>
</dbReference>
<reference evidence="3" key="2">
    <citation type="journal article" date="2021" name="PeerJ">
        <title>Extensive microbial diversity within the chicken gut microbiome revealed by metagenomics and culture.</title>
        <authorList>
            <person name="Gilroy R."/>
            <person name="Ravi A."/>
            <person name="Getino M."/>
            <person name="Pursley I."/>
            <person name="Horton D.L."/>
            <person name="Alikhan N.F."/>
            <person name="Baker D."/>
            <person name="Gharbi K."/>
            <person name="Hall N."/>
            <person name="Watson M."/>
            <person name="Adriaenssens E.M."/>
            <person name="Foster-Nyarko E."/>
            <person name="Jarju S."/>
            <person name="Secka A."/>
            <person name="Antonio M."/>
            <person name="Oren A."/>
            <person name="Chaudhuri R.R."/>
            <person name="La Ragione R."/>
            <person name="Hildebrand F."/>
            <person name="Pallen M.J."/>
        </authorList>
    </citation>
    <scope>NUCLEOTIDE SEQUENCE</scope>
    <source>
        <strain evidence="3">CHK187-14744</strain>
    </source>
</reference>
<evidence type="ECO:0000259" key="2">
    <source>
        <dbReference type="PROSITE" id="PS50126"/>
    </source>
</evidence>
<dbReference type="EMBL" id="DVLT01000075">
    <property type="protein sequence ID" value="HIU03821.1"/>
    <property type="molecule type" value="Genomic_DNA"/>
</dbReference>
<dbReference type="Pfam" id="PF13509">
    <property type="entry name" value="S1_2"/>
    <property type="match status" value="2"/>
</dbReference>
<sequence>MIQLGKKQTLKIVRRKDFGVYVGNEEESVLLPGKYVPEYAELGDEVEVFVYRDSKDRLVATTQTPKISLDEVAVLEVKDTGKIGAFLDWGLEKDLLLPFKEQTIPVRPGMKVPAALYVDKSNRLCATMKIYDYLKIDAPYEKNAWVQGTVYQINERLGVFVAVDEQYHGLIPANLVHQRYRIGDPIEARVLKVREDGKLELSPRHRMDVQIGKDAEVVMDTLDSYCGVLPFTEKASPAVIERELSMSKAAFKRAVGHLLKAGRITVTDGKIRKIQDGQ</sequence>
<dbReference type="Gene3D" id="2.40.50.140">
    <property type="entry name" value="Nucleic acid-binding proteins"/>
    <property type="match status" value="2"/>
</dbReference>